<dbReference type="AlphaFoldDB" id="A0A1G2PTF6"/>
<sequence>MLPNVVLQAIIHNIAVPIPATQLNEMLAVLHREAVSVQPVQNLIIIPIAGIYAPCGVQIFIIGLLLKCSLAL</sequence>
<protein>
    <submittedName>
        <fullName evidence="2">Uncharacterized protein</fullName>
    </submittedName>
</protein>
<organism evidence="2 3">
    <name type="scientific">Candidatus Terrybacteria bacterium RIFCSPLOWO2_01_FULL_40_23</name>
    <dbReference type="NCBI Taxonomy" id="1802366"/>
    <lineage>
        <taxon>Bacteria</taxon>
        <taxon>Candidatus Terryibacteriota</taxon>
    </lineage>
</organism>
<comment type="caution">
    <text evidence="2">The sequence shown here is derived from an EMBL/GenBank/DDBJ whole genome shotgun (WGS) entry which is preliminary data.</text>
</comment>
<keyword evidence="1" id="KW-0812">Transmembrane</keyword>
<proteinExistence type="predicted"/>
<keyword evidence="1" id="KW-0472">Membrane</keyword>
<evidence type="ECO:0000313" key="3">
    <source>
        <dbReference type="Proteomes" id="UP000176951"/>
    </source>
</evidence>
<dbReference type="EMBL" id="MHSW01000020">
    <property type="protein sequence ID" value="OHA51614.1"/>
    <property type="molecule type" value="Genomic_DNA"/>
</dbReference>
<reference evidence="2 3" key="1">
    <citation type="journal article" date="2016" name="Nat. Commun.">
        <title>Thousands of microbial genomes shed light on interconnected biogeochemical processes in an aquifer system.</title>
        <authorList>
            <person name="Anantharaman K."/>
            <person name="Brown C.T."/>
            <person name="Hug L.A."/>
            <person name="Sharon I."/>
            <person name="Castelle C.J."/>
            <person name="Probst A.J."/>
            <person name="Thomas B.C."/>
            <person name="Singh A."/>
            <person name="Wilkins M.J."/>
            <person name="Karaoz U."/>
            <person name="Brodie E.L."/>
            <person name="Williams K.H."/>
            <person name="Hubbard S.S."/>
            <person name="Banfield J.F."/>
        </authorList>
    </citation>
    <scope>NUCLEOTIDE SEQUENCE [LARGE SCALE GENOMIC DNA]</scope>
</reference>
<evidence type="ECO:0000256" key="1">
    <source>
        <dbReference type="SAM" id="Phobius"/>
    </source>
</evidence>
<gene>
    <name evidence="2" type="ORF">A3A97_04340</name>
</gene>
<feature type="transmembrane region" description="Helical" evidence="1">
    <location>
        <begin position="44"/>
        <end position="66"/>
    </location>
</feature>
<evidence type="ECO:0000313" key="2">
    <source>
        <dbReference type="EMBL" id="OHA51614.1"/>
    </source>
</evidence>
<accession>A0A1G2PTF6</accession>
<keyword evidence="1" id="KW-1133">Transmembrane helix</keyword>
<name>A0A1G2PTF6_9BACT</name>
<dbReference type="Proteomes" id="UP000176951">
    <property type="component" value="Unassembled WGS sequence"/>
</dbReference>